<organism evidence="2 3">
    <name type="scientific">Arundinibacter roseus</name>
    <dbReference type="NCBI Taxonomy" id="2070510"/>
    <lineage>
        <taxon>Bacteria</taxon>
        <taxon>Pseudomonadati</taxon>
        <taxon>Bacteroidota</taxon>
        <taxon>Cytophagia</taxon>
        <taxon>Cytophagales</taxon>
        <taxon>Spirosomataceae</taxon>
        <taxon>Arundinibacter</taxon>
    </lineage>
</organism>
<accession>A0A4R4KBT7</accession>
<dbReference type="OrthoDB" id="1488838at2"/>
<comment type="caution">
    <text evidence="2">The sequence shown here is derived from an EMBL/GenBank/DDBJ whole genome shotgun (WGS) entry which is preliminary data.</text>
</comment>
<dbReference type="Gene3D" id="2.60.120.260">
    <property type="entry name" value="Galactose-binding domain-like"/>
    <property type="match status" value="1"/>
</dbReference>
<dbReference type="NCBIfam" id="TIGR04183">
    <property type="entry name" value="Por_Secre_tail"/>
    <property type="match status" value="1"/>
</dbReference>
<keyword evidence="3" id="KW-1185">Reference proteome</keyword>
<gene>
    <name evidence="2" type="ORF">EZE20_11015</name>
</gene>
<feature type="domain" description="Secretion system C-terminal sorting" evidence="1">
    <location>
        <begin position="529"/>
        <end position="595"/>
    </location>
</feature>
<dbReference type="Pfam" id="PF18962">
    <property type="entry name" value="Por_Secre_tail"/>
    <property type="match status" value="1"/>
</dbReference>
<name>A0A4R4KBT7_9BACT</name>
<dbReference type="EMBL" id="SMJU01000006">
    <property type="protein sequence ID" value="TDB65377.1"/>
    <property type="molecule type" value="Genomic_DNA"/>
</dbReference>
<proteinExistence type="predicted"/>
<sequence length="598" mass="67018">MMHQSALAQLEVVPLGKTTPRVQATSDVRSSRIQALSLPFFDDFSTSATQPDPLLWMPGSGVYINNTLTTGHPSINVATFDGLNAAGIPYNFVNELAEGDTDTLTSAPINLGGLTAADSIYLSFYWQAQGLGERPDDLDTLRLEFLTANGSWESVWQRPGGDIDSAFQQSFIPVLATKYLHAAFQFRFRSFGRLSGAFDTWHLDYIYLDKNRTLADPFIKDIAVRKPLTPLLKGYTSMPFKQYYADPAAATADSVRTDIVNLFNNFNFTSYTFTITDEVSQREIQRFQEPVSSFIAAKQTQTKSIGIAPFTKPTDGQTRMRLRYTFDLLTTDDQNPTIPSVNLRRNDTISAVAELADYYAYDDGSAEFGIRMNQRLGRTAVRFVLQQPDTLGGVRMAMVPFRKDIGGQGFTIQVWSNRDGRPDRVVYQKSVPVRYGTVRNEFIDYPFDFGVAVSDTFYIGWLQISEDALSVGFDRNSISGSSQIFSNLSQDWAQNTEIQGSIMLRPYFGGKTSGVITGPVFTPEFRLQVFPNPTSGVIQWNNELTQIDIFDIKGTRVKTILPQNGQKEADLSELSEGMYVFRLSDGLRWFTQKIVLKK</sequence>
<dbReference type="InterPro" id="IPR026444">
    <property type="entry name" value="Secre_tail"/>
</dbReference>
<reference evidence="2 3" key="1">
    <citation type="submission" date="2019-02" db="EMBL/GenBank/DDBJ databases">
        <title>Arundinibacter roseus gen. nov., sp. nov., a new member of the family Cytophagaceae.</title>
        <authorList>
            <person name="Szuroczki S."/>
            <person name="Khayer B."/>
            <person name="Sproer C."/>
            <person name="Toumi M."/>
            <person name="Szabo A."/>
            <person name="Felfoldi T."/>
            <person name="Schumann P."/>
            <person name="Toth E."/>
        </authorList>
    </citation>
    <scope>NUCLEOTIDE SEQUENCE [LARGE SCALE GENOMIC DNA]</scope>
    <source>
        <strain evidence="2 3">DMA-k-7a</strain>
    </source>
</reference>
<protein>
    <submittedName>
        <fullName evidence="2">T9SS type A sorting domain-containing protein</fullName>
    </submittedName>
</protein>
<evidence type="ECO:0000313" key="3">
    <source>
        <dbReference type="Proteomes" id="UP000295706"/>
    </source>
</evidence>
<dbReference type="AlphaFoldDB" id="A0A4R4KBT7"/>
<evidence type="ECO:0000313" key="2">
    <source>
        <dbReference type="EMBL" id="TDB65377.1"/>
    </source>
</evidence>
<evidence type="ECO:0000259" key="1">
    <source>
        <dbReference type="Pfam" id="PF18962"/>
    </source>
</evidence>
<dbReference type="Proteomes" id="UP000295706">
    <property type="component" value="Unassembled WGS sequence"/>
</dbReference>